<dbReference type="InterPro" id="IPR013229">
    <property type="entry name" value="PEGA"/>
</dbReference>
<feature type="domain" description="PEGA" evidence="3">
    <location>
        <begin position="189"/>
        <end position="256"/>
    </location>
</feature>
<feature type="domain" description="PEGA" evidence="3">
    <location>
        <begin position="270"/>
        <end position="340"/>
    </location>
</feature>
<protein>
    <recommendedName>
        <fullName evidence="3">PEGA domain-containing protein</fullName>
    </recommendedName>
</protein>
<comment type="caution">
    <text evidence="4">The sequence shown here is derived from an EMBL/GenBank/DDBJ whole genome shotgun (WGS) entry which is preliminary data.</text>
</comment>
<dbReference type="PANTHER" id="PTHR36194">
    <property type="entry name" value="S-LAYER-LIKE PROTEIN"/>
    <property type="match status" value="1"/>
</dbReference>
<proteinExistence type="predicted"/>
<dbReference type="AlphaFoldDB" id="A0A117IT33"/>
<feature type="region of interest" description="Disordered" evidence="1">
    <location>
        <begin position="90"/>
        <end position="119"/>
    </location>
</feature>
<dbReference type="STRING" id="227598.APY94_10440"/>
<dbReference type="Proteomes" id="UP000053462">
    <property type="component" value="Unassembled WGS sequence"/>
</dbReference>
<reference evidence="4 5" key="1">
    <citation type="submission" date="2015-10" db="EMBL/GenBank/DDBJ databases">
        <title>Draft genome sequence of Thermococcus celericrescens strain DSM 17994.</title>
        <authorList>
            <person name="Hong S.-J."/>
            <person name="Park C.-E."/>
            <person name="Shin J.-H."/>
        </authorList>
    </citation>
    <scope>NUCLEOTIDE SEQUENCE [LARGE SCALE GENOMIC DNA]</scope>
    <source>
        <strain evidence="4 5">DSM 17994</strain>
    </source>
</reference>
<evidence type="ECO:0000256" key="1">
    <source>
        <dbReference type="SAM" id="MobiDB-lite"/>
    </source>
</evidence>
<evidence type="ECO:0000313" key="4">
    <source>
        <dbReference type="EMBL" id="KUH32305.1"/>
    </source>
</evidence>
<dbReference type="EMBL" id="LLYW01000036">
    <property type="protein sequence ID" value="KUH32305.1"/>
    <property type="molecule type" value="Genomic_DNA"/>
</dbReference>
<feature type="domain" description="PEGA" evidence="3">
    <location>
        <begin position="410"/>
        <end position="476"/>
    </location>
</feature>
<keyword evidence="5" id="KW-1185">Reference proteome</keyword>
<organism evidence="4 5">
    <name type="scientific">Thermococcus celericrescens</name>
    <dbReference type="NCBI Taxonomy" id="227598"/>
    <lineage>
        <taxon>Archaea</taxon>
        <taxon>Methanobacteriati</taxon>
        <taxon>Methanobacteriota</taxon>
        <taxon>Thermococci</taxon>
        <taxon>Thermococcales</taxon>
        <taxon>Thermococcaceae</taxon>
        <taxon>Thermococcus</taxon>
    </lineage>
</organism>
<gene>
    <name evidence="4" type="ORF">APY94_10440</name>
</gene>
<evidence type="ECO:0000256" key="2">
    <source>
        <dbReference type="SAM" id="Phobius"/>
    </source>
</evidence>
<dbReference type="PANTHER" id="PTHR36194:SF1">
    <property type="entry name" value="S-LAYER-LIKE PROTEIN"/>
    <property type="match status" value="1"/>
</dbReference>
<evidence type="ECO:0000259" key="3">
    <source>
        <dbReference type="Pfam" id="PF08308"/>
    </source>
</evidence>
<feature type="transmembrane region" description="Helical" evidence="2">
    <location>
        <begin position="505"/>
        <end position="525"/>
    </location>
</feature>
<keyword evidence="2" id="KW-0472">Membrane</keyword>
<keyword evidence="2" id="KW-1133">Transmembrane helix</keyword>
<evidence type="ECO:0000313" key="5">
    <source>
        <dbReference type="Proteomes" id="UP000053462"/>
    </source>
</evidence>
<sequence length="529" mass="55887">MLFVPFASPTPVLFEFSGRVRVGDLNATAPTVLNLSAGRWPVELSVRNVTIIFNLSVGDAPLVVEVNGSLLNESLGGFSTATVFLGGREVPTPESEKSPCMSAPNWTSGEGETSAMGPSKPVPMETVLFASCRVRDYLLLPSGLPVVAEYAGVKKYCLVTISADGGGWSSYGGCSREYIENAVTPVPGRITSKPANATVYVNGFHLFGEWFTPMRLYLPFTSELSSYNVSLGANGYPFVSGVVVSAGRNVTLYADLSALLRAVSVHPEAGTLKVSTTPPNASLVIFAGNRKVFSGRSPLRLVLPAGAYTVSASLAGYGGVVKNVTVPANGSVSLNLTLSPLPAELNVATVPLGAEVRVGNRTCTSPCSLNLTAGVYNVSASLRGYLPNSTLVPLSPGTSRNVSLNLVKMPVLVVATSPAGATVEVDGRECVTPCNLSIMPGNHSLTVEKEGYERTFIMVTLREGEITSVNLSLRKTSVEIPAKTPVETPTPTSRESRGEEPRALWHRWALPAALALLVFVIFAGVRRRP</sequence>
<accession>A0A117IT33</accession>
<keyword evidence="2" id="KW-0812">Transmembrane</keyword>
<dbReference type="Pfam" id="PF08308">
    <property type="entry name" value="PEGA"/>
    <property type="match status" value="4"/>
</dbReference>
<dbReference type="Gene3D" id="2.60.40.1120">
    <property type="entry name" value="Carboxypeptidase-like, regulatory domain"/>
    <property type="match status" value="1"/>
</dbReference>
<name>A0A117IT33_9EURY</name>
<feature type="domain" description="PEGA" evidence="3">
    <location>
        <begin position="344"/>
        <end position="408"/>
    </location>
</feature>